<organism evidence="2 3">
    <name type="scientific">Thanatephorus cucumeris (strain AG1-IB / isolate 7/3/14)</name>
    <name type="common">Lettuce bottom rot fungus</name>
    <name type="synonym">Rhizoctonia solani</name>
    <dbReference type="NCBI Taxonomy" id="1108050"/>
    <lineage>
        <taxon>Eukaryota</taxon>
        <taxon>Fungi</taxon>
        <taxon>Dikarya</taxon>
        <taxon>Basidiomycota</taxon>
        <taxon>Agaricomycotina</taxon>
        <taxon>Agaricomycetes</taxon>
        <taxon>Cantharellales</taxon>
        <taxon>Ceratobasidiaceae</taxon>
        <taxon>Rhizoctonia</taxon>
        <taxon>Rhizoctonia solani AG-1</taxon>
    </lineage>
</organism>
<feature type="compositionally biased region" description="Low complexity" evidence="1">
    <location>
        <begin position="48"/>
        <end position="59"/>
    </location>
</feature>
<dbReference type="AlphaFoldDB" id="M5CB99"/>
<gene>
    <name evidence="2" type="ORF">BN14_10709</name>
</gene>
<dbReference type="EMBL" id="CAOJ01016144">
    <property type="protein sequence ID" value="CCO36569.1"/>
    <property type="molecule type" value="Genomic_DNA"/>
</dbReference>
<proteinExistence type="predicted"/>
<evidence type="ECO:0000256" key="1">
    <source>
        <dbReference type="SAM" id="MobiDB-lite"/>
    </source>
</evidence>
<evidence type="ECO:0000313" key="2">
    <source>
        <dbReference type="EMBL" id="CCO36569.1"/>
    </source>
</evidence>
<protein>
    <submittedName>
        <fullName evidence="2">Uncharacterized protein</fullName>
    </submittedName>
</protein>
<dbReference type="Proteomes" id="UP000012065">
    <property type="component" value="Unassembled WGS sequence"/>
</dbReference>
<evidence type="ECO:0000313" key="3">
    <source>
        <dbReference type="Proteomes" id="UP000012065"/>
    </source>
</evidence>
<dbReference type="HOGENOM" id="CLU_083401_0_0_1"/>
<accession>M5CB99</accession>
<name>M5CB99_THACB</name>
<sequence>MPFIMKLQDSLARSKNRLKKHLGTESEDISRLPSVLDLQPDPASLADSSQVVSNVSNPVDHPTNIAESAPDVTLKDPTKGTSSAWAAVSALLKALEVGAEAFAPAKPVNACKEGGEYDHLAIKLKEILDDLTQCMKELAGLEDTDSVKRIYSEIKREVKMVTEKQERTMGRRLLGAMNDSDEILACYRRIDGHFQRLTRNAAMSTLKAVKEQATVRELLRYMRLAHFRWRHHD</sequence>
<comment type="caution">
    <text evidence="2">The sequence shown here is derived from an EMBL/GenBank/DDBJ whole genome shotgun (WGS) entry which is preliminary data.</text>
</comment>
<feature type="region of interest" description="Disordered" evidence="1">
    <location>
        <begin position="46"/>
        <end position="79"/>
    </location>
</feature>
<reference evidence="2 3" key="1">
    <citation type="journal article" date="2013" name="J. Biotechnol.">
        <title>Establishment and interpretation of the genome sequence of the phytopathogenic fungus Rhizoctonia solani AG1-IB isolate 7/3/14.</title>
        <authorList>
            <person name="Wibberg D.W."/>
            <person name="Jelonek L.J."/>
            <person name="Rupp O.R."/>
            <person name="Hennig M.H."/>
            <person name="Eikmeyer F.E."/>
            <person name="Goesmann A.G."/>
            <person name="Hartmann A.H."/>
            <person name="Borriss R.B."/>
            <person name="Grosch R.G."/>
            <person name="Puehler A.P."/>
            <person name="Schlueter A.S."/>
        </authorList>
    </citation>
    <scope>NUCLEOTIDE SEQUENCE [LARGE SCALE GENOMIC DNA]</scope>
    <source>
        <strain evidence="3">AG1-IB / isolate 7/3/14</strain>
    </source>
</reference>